<name>A0A3A8AND4_CLOBO</name>
<evidence type="ECO:0000313" key="1">
    <source>
        <dbReference type="EMBL" id="NEZ91695.1"/>
    </source>
</evidence>
<organism evidence="1 2">
    <name type="scientific">Clostridium botulinum</name>
    <dbReference type="NCBI Taxonomy" id="1491"/>
    <lineage>
        <taxon>Bacteria</taxon>
        <taxon>Bacillati</taxon>
        <taxon>Bacillota</taxon>
        <taxon>Clostridia</taxon>
        <taxon>Eubacteriales</taxon>
        <taxon>Clostridiaceae</taxon>
        <taxon>Clostridium</taxon>
    </lineage>
</organism>
<comment type="caution">
    <text evidence="1">The sequence shown here is derived from an EMBL/GenBank/DDBJ whole genome shotgun (WGS) entry which is preliminary data.</text>
</comment>
<dbReference type="RefSeq" id="WP_003357078.1">
    <property type="nucleotide sequence ID" value="NZ_CP013246.1"/>
</dbReference>
<dbReference type="Gene3D" id="2.30.110.10">
    <property type="entry name" value="Electron Transport, Fmn-binding Protein, Chain A"/>
    <property type="match status" value="1"/>
</dbReference>
<evidence type="ECO:0000313" key="2">
    <source>
        <dbReference type="Proteomes" id="UP000473887"/>
    </source>
</evidence>
<protein>
    <submittedName>
        <fullName evidence="1">5-nitroimidazole antibiotic resistance protein</fullName>
    </submittedName>
</protein>
<dbReference type="EMBL" id="SGKC01000010">
    <property type="protein sequence ID" value="NEZ91695.1"/>
    <property type="molecule type" value="Genomic_DNA"/>
</dbReference>
<reference evidence="1 2" key="1">
    <citation type="submission" date="2019-02" db="EMBL/GenBank/DDBJ databases">
        <title>Genome sequencing of Clostridium botulinum clinical isolates.</title>
        <authorList>
            <person name="Brunt J."/>
            <person name="Van Vliet A.H.M."/>
            <person name="Stringer S.C."/>
            <person name="Grant K.A."/>
            <person name="Carter A.C."/>
            <person name="Peck M.W."/>
        </authorList>
    </citation>
    <scope>NUCLEOTIDE SEQUENCE [LARGE SCALE GENOMIC DNA]</scope>
    <source>
        <strain evidence="1 2">H142660711</strain>
    </source>
</reference>
<accession>A0A3A8AND4</accession>
<dbReference type="Proteomes" id="UP000473887">
    <property type="component" value="Unassembled WGS sequence"/>
</dbReference>
<dbReference type="PANTHER" id="PTHR34071:SF2">
    <property type="entry name" value="FLAVIN-NUCLEOTIDE-BINDING PROTEIN"/>
    <property type="match status" value="1"/>
</dbReference>
<dbReference type="Pfam" id="PF12900">
    <property type="entry name" value="Pyridox_ox_2"/>
    <property type="match status" value="1"/>
</dbReference>
<dbReference type="PANTHER" id="PTHR34071">
    <property type="entry name" value="5-NITROIMIDAZOLE ANTIBIOTICS RESISTANCE PROTEIN, NIMA-FAMILY-RELATED PROTEIN-RELATED"/>
    <property type="match status" value="1"/>
</dbReference>
<sequence length="164" mass="18887">MFREMRRKNQLLTEKETIKIFEKGTSGVLAVLGDEDYPYAVPLSYIYCDSKIYFHGAKFGHKIDAITKCEKASFCVIDEDNVISEEYTTYFRSAIAFGKIRVIENETEKRNAIEKLAAKYTPEDEEGRLKEIEGTYKALCMIELDIEHMTGKEAIELVRANSKF</sequence>
<dbReference type="AlphaFoldDB" id="A0A3A8AND4"/>
<dbReference type="SUPFAM" id="SSF50475">
    <property type="entry name" value="FMN-binding split barrel"/>
    <property type="match status" value="1"/>
</dbReference>
<dbReference type="InterPro" id="IPR012349">
    <property type="entry name" value="Split_barrel_FMN-bd"/>
</dbReference>
<dbReference type="InterPro" id="IPR024747">
    <property type="entry name" value="Pyridox_Oxase-rel"/>
</dbReference>
<proteinExistence type="predicted"/>
<gene>
    <name evidence="1" type="ORF">EXM69_06990</name>
</gene>